<feature type="compositionally biased region" description="Basic and acidic residues" evidence="1">
    <location>
        <begin position="945"/>
        <end position="962"/>
    </location>
</feature>
<feature type="compositionally biased region" description="Polar residues" evidence="1">
    <location>
        <begin position="963"/>
        <end position="979"/>
    </location>
</feature>
<dbReference type="Proteomes" id="UP001056756">
    <property type="component" value="Chromosome"/>
</dbReference>
<feature type="compositionally biased region" description="Polar residues" evidence="1">
    <location>
        <begin position="865"/>
        <end position="874"/>
    </location>
</feature>
<dbReference type="PANTHER" id="PTHR37947">
    <property type="entry name" value="BLL2462 PROTEIN"/>
    <property type="match status" value="1"/>
</dbReference>
<proteinExistence type="predicted"/>
<sequence>MGFNVDQPWWLLLLLLIPLYIWYMIRYTTRLVGMRKISAITIRSFIILLIICLIAGIMPYSSSDRKNIVFAVDRSASISNNDTAINVVNNAISAGDEKSYQAILSFGNGIAIDRTISPLQGLAQFRTTVAEDGTIISNALRQASGMLSQQGGGRIVLISDGIETNGDMLREAQLLRSMDIAVDVVMLASEQEQDVAISEFKVPGQLKAGEKYQLSISLESTTATSAVLYIYEDDELMNQYDVSLMQGENTFLLDQLATEPGLHQYRAVVQAASDHEPINNTAYGLSRVDGPAGVLIVEGKKGSSTNIENALASSYIGYRTIVAEELSYELAEYVQYDSIIFNNVSAVDLPQIKMDNIETAVRNYGVGFLMLGGSNSYGLGGYFDTPIERILPVDMELTGKRQLPKLGLILVIDHSGSMGGDKLELAKEAAIRTVELLRPEDTVGVIAFDDRPTWVVSPTKVSNKDEIISSISAINAAGGTSIYPALKSAYEEMLTLNSERKHIILLTDGQSGTNDNYKQLTDDMLANMMTMSSVAVGSDSDTRLLESLATDAGGRYYYTEDQSTLPAIFSRETALMTRSYIVDKTFDPIIGYAGAWSQLWKSGVPEVDAYVATSAKDLAEVSLYTHMEDPLLARWNVGAGKTVAFTTDVNGEWASSWINWTEFPKVFVEWVKWTYPQFVSSPYTIDGSHSDQLLITGHDGLSRGDLGMVVRDGESEQVYPLIPVSNGQYEVDTGALKSGVYFTQIGKLTSVDGTNTIQNGVTTGFVVPYSAEYQLNMDSTVGVESMTALAELTGGRVIELDKADELFQFAPTQVKQIIDWTKILLIIILLLWLVDIGNRRLSLPWKLWLNRGVALVKVQRKPHSMPQQAENETMSRLAKRKNSKEQWYASMNGNGQPQQSRRNNNENSNQQQVADSSENRNFTHEVSTDTHNVTKSSTAKTTRKSSGDDTVYVRDDKKHTKQSDTSTSLNKVTNSNPADQRNYVANNNQAAQNNHVDQNNKEQSRTDHMNRLLAAKNRKK</sequence>
<keyword evidence="2" id="KW-0812">Transmembrane</keyword>
<evidence type="ECO:0000259" key="3">
    <source>
        <dbReference type="PROSITE" id="PS50234"/>
    </source>
</evidence>
<dbReference type="SMART" id="SM00327">
    <property type="entry name" value="VWA"/>
    <property type="match status" value="2"/>
</dbReference>
<evidence type="ECO:0000256" key="1">
    <source>
        <dbReference type="SAM" id="MobiDB-lite"/>
    </source>
</evidence>
<dbReference type="InterPro" id="IPR029062">
    <property type="entry name" value="Class_I_gatase-like"/>
</dbReference>
<dbReference type="CDD" id="cd00198">
    <property type="entry name" value="vWFA"/>
    <property type="match status" value="1"/>
</dbReference>
<dbReference type="PANTHER" id="PTHR37947:SF2">
    <property type="entry name" value="VON WILLEBRAND FACTOR TYPE A"/>
    <property type="match status" value="1"/>
</dbReference>
<accession>A0A9J6ZBN1</accession>
<evidence type="ECO:0000256" key="2">
    <source>
        <dbReference type="SAM" id="Phobius"/>
    </source>
</evidence>
<feature type="transmembrane region" description="Helical" evidence="2">
    <location>
        <begin position="37"/>
        <end position="60"/>
    </location>
</feature>
<feature type="transmembrane region" description="Helical" evidence="2">
    <location>
        <begin position="7"/>
        <end position="25"/>
    </location>
</feature>
<protein>
    <submittedName>
        <fullName evidence="4">VWA domain-containing protein</fullName>
    </submittedName>
</protein>
<dbReference type="Gene3D" id="3.40.50.410">
    <property type="entry name" value="von Willebrand factor, type A domain"/>
    <property type="match status" value="2"/>
</dbReference>
<dbReference type="Pfam" id="PF13519">
    <property type="entry name" value="VWA_2"/>
    <property type="match status" value="1"/>
</dbReference>
<feature type="compositionally biased region" description="Basic and acidic residues" evidence="1">
    <location>
        <begin position="917"/>
        <end position="928"/>
    </location>
</feature>
<feature type="compositionally biased region" description="Low complexity" evidence="1">
    <location>
        <begin position="982"/>
        <end position="997"/>
    </location>
</feature>
<dbReference type="InterPro" id="IPR002035">
    <property type="entry name" value="VWF_A"/>
</dbReference>
<dbReference type="EMBL" id="CP097899">
    <property type="protein sequence ID" value="URN93514.1"/>
    <property type="molecule type" value="Genomic_DNA"/>
</dbReference>
<dbReference type="SUPFAM" id="SSF52317">
    <property type="entry name" value="Class I glutamine amidotransferase-like"/>
    <property type="match status" value="1"/>
</dbReference>
<name>A0A9J6ZBN1_9BACL</name>
<dbReference type="InterPro" id="IPR036465">
    <property type="entry name" value="vWFA_dom_sf"/>
</dbReference>
<feature type="region of interest" description="Disordered" evidence="1">
    <location>
        <begin position="859"/>
        <end position="1020"/>
    </location>
</feature>
<feature type="domain" description="VWFA" evidence="3">
    <location>
        <begin position="407"/>
        <end position="572"/>
    </location>
</feature>
<organism evidence="4 5">
    <name type="scientific">Candidatus Pristimantibacillus lignocellulolyticus</name>
    <dbReference type="NCBI Taxonomy" id="2994561"/>
    <lineage>
        <taxon>Bacteria</taxon>
        <taxon>Bacillati</taxon>
        <taxon>Bacillota</taxon>
        <taxon>Bacilli</taxon>
        <taxon>Bacillales</taxon>
        <taxon>Paenibacillaceae</taxon>
        <taxon>Candidatus Pristimantibacillus</taxon>
    </lineage>
</organism>
<evidence type="ECO:0000313" key="5">
    <source>
        <dbReference type="Proteomes" id="UP001056756"/>
    </source>
</evidence>
<gene>
    <name evidence="4" type="ORF">NAG76_16995</name>
</gene>
<keyword evidence="2" id="KW-0472">Membrane</keyword>
<feature type="compositionally biased region" description="Basic and acidic residues" evidence="1">
    <location>
        <begin position="998"/>
        <end position="1010"/>
    </location>
</feature>
<keyword evidence="2" id="KW-1133">Transmembrane helix</keyword>
<reference evidence="4" key="1">
    <citation type="submission" date="2022-05" db="EMBL/GenBank/DDBJ databases">
        <title>Novel bacterial taxa in a minimal lignocellulolytic consortium and its capacity to transform plastics disclosed by genome-resolved metagenomics.</title>
        <authorList>
            <person name="Rodriguez C.A.D."/>
            <person name="Diaz-Garcia L."/>
            <person name="Herrera K."/>
            <person name="Tarazona N.A."/>
            <person name="Sproer C."/>
            <person name="Overmann J."/>
            <person name="Jimenez D.J."/>
        </authorList>
    </citation>
    <scope>NUCLEOTIDE SEQUENCE</scope>
    <source>
        <strain evidence="4">MAG5</strain>
    </source>
</reference>
<evidence type="ECO:0000313" key="4">
    <source>
        <dbReference type="EMBL" id="URN93514.1"/>
    </source>
</evidence>
<feature type="compositionally biased region" description="Low complexity" evidence="1">
    <location>
        <begin position="898"/>
        <end position="912"/>
    </location>
</feature>
<dbReference type="AlphaFoldDB" id="A0A9J6ZBN1"/>
<dbReference type="KEGG" id="plig:NAG76_16995"/>
<dbReference type="PROSITE" id="PS50234">
    <property type="entry name" value="VWFA"/>
    <property type="match status" value="1"/>
</dbReference>
<dbReference type="Pfam" id="PF00092">
    <property type="entry name" value="VWA"/>
    <property type="match status" value="1"/>
</dbReference>
<dbReference type="SUPFAM" id="SSF53300">
    <property type="entry name" value="vWA-like"/>
    <property type="match status" value="2"/>
</dbReference>